<organism evidence="3 4">
    <name type="scientific">Microbacterium testaceum</name>
    <name type="common">Aureobacterium testaceum</name>
    <name type="synonym">Brevibacterium testaceum</name>
    <dbReference type="NCBI Taxonomy" id="2033"/>
    <lineage>
        <taxon>Bacteria</taxon>
        <taxon>Bacillati</taxon>
        <taxon>Actinomycetota</taxon>
        <taxon>Actinomycetes</taxon>
        <taxon>Micrococcales</taxon>
        <taxon>Microbacteriaceae</taxon>
        <taxon>Microbacterium</taxon>
    </lineage>
</organism>
<dbReference type="Gene3D" id="2.30.40.10">
    <property type="entry name" value="Urease, subunit C, domain 1"/>
    <property type="match status" value="1"/>
</dbReference>
<accession>A0A2T7WPU1</accession>
<dbReference type="Gene3D" id="3.20.20.140">
    <property type="entry name" value="Metal-dependent hydrolases"/>
    <property type="match status" value="1"/>
</dbReference>
<evidence type="ECO:0000259" key="2">
    <source>
        <dbReference type="Pfam" id="PF01979"/>
    </source>
</evidence>
<gene>
    <name evidence="3" type="ORF">DC432_06995</name>
</gene>
<dbReference type="RefSeq" id="WP_116537249.1">
    <property type="nucleotide sequence ID" value="NZ_QDFT01000012.1"/>
</dbReference>
<protein>
    <submittedName>
        <fullName evidence="3">Amidohydrolase</fullName>
    </submittedName>
</protein>
<dbReference type="EMBL" id="QDFT01000012">
    <property type="protein sequence ID" value="PVE76002.1"/>
    <property type="molecule type" value="Genomic_DNA"/>
</dbReference>
<dbReference type="InterPro" id="IPR032466">
    <property type="entry name" value="Metal_Hydrolase"/>
</dbReference>
<comment type="caution">
    <text evidence="3">The sequence shown here is derived from an EMBL/GenBank/DDBJ whole genome shotgun (WGS) entry which is preliminary data.</text>
</comment>
<dbReference type="GO" id="GO:0016810">
    <property type="term" value="F:hydrolase activity, acting on carbon-nitrogen (but not peptide) bonds"/>
    <property type="evidence" value="ECO:0007669"/>
    <property type="project" value="InterPro"/>
</dbReference>
<dbReference type="InterPro" id="IPR011059">
    <property type="entry name" value="Metal-dep_hydrolase_composite"/>
</dbReference>
<proteinExistence type="predicted"/>
<dbReference type="PANTHER" id="PTHR43794">
    <property type="entry name" value="AMINOHYDROLASE SSNA-RELATED"/>
    <property type="match status" value="1"/>
</dbReference>
<dbReference type="NCBIfam" id="NF006056">
    <property type="entry name" value="PRK08204.1"/>
    <property type="match status" value="1"/>
</dbReference>
<dbReference type="InterPro" id="IPR050287">
    <property type="entry name" value="MTA/SAH_deaminase"/>
</dbReference>
<dbReference type="SUPFAM" id="SSF51556">
    <property type="entry name" value="Metallo-dependent hydrolases"/>
    <property type="match status" value="1"/>
</dbReference>
<dbReference type="Proteomes" id="UP000244649">
    <property type="component" value="Unassembled WGS sequence"/>
</dbReference>
<sequence>MTESAPAAEQFSSDRPFVFRNATVITMDQQGVLEDADVLVIGRDIAAVGHRLEVPEGTLEIDASGGIVTPGFVDTHRHMWQSALRGYGGDWALSQYFVFYYLNWGEVFRPEDVYAGNLLSALESVDTGVTTTLDWSHGLRTPEYGEAALQALREIPGRFVLGYGNYLGAPWEWANAPEFRDFVSKNFSSHDDMLTLQLAFDVPGASDFPERGAFEAARELGLRVTTHAGVWGATTDTAITQMYDAGFMTPEITYVHSASLNEQSYQKIAATGGTVSVATESEQSAGQGYPSTWAIRKHGIPASLSMDTSVWWSADFFSAMRATLSADRSRDHLEAHARGETIVANRLRAEDVLHMATMGGALSIGLEDRIGSLTPGKRADIVLIKNDESPAMTPILHPYAHVVYQAGTADVHTVVVDGKVVKYQGKRIGLPLAPVRDKVAASVEYVRSKLGEKAWTEGMHPEIPVDEEIENPYRYTDGDAHVVARAHD</sequence>
<feature type="domain" description="Amidohydrolase-related" evidence="2">
    <location>
        <begin position="67"/>
        <end position="421"/>
    </location>
</feature>
<dbReference type="PANTHER" id="PTHR43794:SF11">
    <property type="entry name" value="AMIDOHYDROLASE-RELATED DOMAIN-CONTAINING PROTEIN"/>
    <property type="match status" value="1"/>
</dbReference>
<evidence type="ECO:0000313" key="4">
    <source>
        <dbReference type="Proteomes" id="UP000244649"/>
    </source>
</evidence>
<dbReference type="SUPFAM" id="SSF51338">
    <property type="entry name" value="Composite domain of metallo-dependent hydrolases"/>
    <property type="match status" value="1"/>
</dbReference>
<dbReference type="AlphaFoldDB" id="A0A2T7WPU1"/>
<evidence type="ECO:0000313" key="3">
    <source>
        <dbReference type="EMBL" id="PVE76002.1"/>
    </source>
</evidence>
<keyword evidence="1 3" id="KW-0378">Hydrolase</keyword>
<evidence type="ECO:0000256" key="1">
    <source>
        <dbReference type="ARBA" id="ARBA00022801"/>
    </source>
</evidence>
<dbReference type="InterPro" id="IPR006680">
    <property type="entry name" value="Amidohydro-rel"/>
</dbReference>
<name>A0A2T7WPU1_MICTE</name>
<reference evidence="3 4" key="1">
    <citation type="submission" date="2018-04" db="EMBL/GenBank/DDBJ databases">
        <authorList>
            <person name="Go L.Y."/>
            <person name="Mitchell J.A."/>
        </authorList>
    </citation>
    <scope>NUCLEOTIDE SEQUENCE [LARGE SCALE GENOMIC DNA]</scope>
    <source>
        <strain evidence="3 4">TPD7010</strain>
    </source>
</reference>
<dbReference type="Pfam" id="PF01979">
    <property type="entry name" value="Amidohydro_1"/>
    <property type="match status" value="1"/>
</dbReference>